<dbReference type="Pfam" id="PF04967">
    <property type="entry name" value="HTH_10"/>
    <property type="match status" value="1"/>
</dbReference>
<dbReference type="AlphaFoldDB" id="A0AA41FZN4"/>
<feature type="domain" description="HTH cro/C1-type" evidence="4">
    <location>
        <begin position="218"/>
        <end position="238"/>
    </location>
</feature>
<feature type="region of interest" description="Disordered" evidence="3">
    <location>
        <begin position="1"/>
        <end position="43"/>
    </location>
</feature>
<dbReference type="InterPro" id="IPR001387">
    <property type="entry name" value="Cro/C1-type_HTH"/>
</dbReference>
<dbReference type="PANTHER" id="PTHR34236:SF1">
    <property type="entry name" value="DIMETHYL SULFOXIDE REDUCTASE TRANSCRIPTIONAL ACTIVATOR"/>
    <property type="match status" value="1"/>
</dbReference>
<evidence type="ECO:0000313" key="6">
    <source>
        <dbReference type="Proteomes" id="UP001166304"/>
    </source>
</evidence>
<organism evidence="5 6">
    <name type="scientific">Haloarcula salina</name>
    <dbReference type="NCBI Taxonomy" id="1429914"/>
    <lineage>
        <taxon>Archaea</taxon>
        <taxon>Methanobacteriati</taxon>
        <taxon>Methanobacteriota</taxon>
        <taxon>Stenosarchaea group</taxon>
        <taxon>Halobacteria</taxon>
        <taxon>Halobacteriales</taxon>
        <taxon>Haloarculaceae</taxon>
        <taxon>Haloarcula</taxon>
    </lineage>
</organism>
<dbReference type="Gene3D" id="1.10.10.10">
    <property type="entry name" value="Winged helix-like DNA-binding domain superfamily/Winged helix DNA-binding domain"/>
    <property type="match status" value="1"/>
</dbReference>
<gene>
    <name evidence="5" type="ORF">KTS37_07920</name>
</gene>
<sequence>MRDTADQGSTTETARPPDDTTHGPAPLSQERDTSSESSREREPLGVEFCLSHAGLVLTDAVASGSDVTVSLEQQVADGESTLLVVAVEGDDFEGFEAALGADATVTDPAVLDRSPSRRLYRVEVTGEAERITPSLVRSGGRVLEMRTADGQWQVCAQFVSRTALSEFRAVCTDRNVTFRLDRLYRTGGGSNAGVCGLTADQQTALETAHREGYFDVPRGISQAELADELGISPSAVSQRIRRGLDQVLGSELDVPTE</sequence>
<evidence type="ECO:0000256" key="2">
    <source>
        <dbReference type="ARBA" id="ARBA00023163"/>
    </source>
</evidence>
<reference evidence="5" key="1">
    <citation type="submission" date="2021-06" db="EMBL/GenBank/DDBJ databases">
        <title>New haloarchaea isolates fom saline soil.</title>
        <authorList>
            <person name="Duran-Viseras A."/>
            <person name="Sanchez-Porro C.S."/>
            <person name="Ventosa A."/>
        </authorList>
    </citation>
    <scope>NUCLEOTIDE SEQUENCE</scope>
    <source>
        <strain evidence="5">JCM 18369</strain>
    </source>
</reference>
<feature type="compositionally biased region" description="Basic and acidic residues" evidence="3">
    <location>
        <begin position="29"/>
        <end position="43"/>
    </location>
</feature>
<keyword evidence="6" id="KW-1185">Reference proteome</keyword>
<dbReference type="SUPFAM" id="SSF88659">
    <property type="entry name" value="Sigma3 and sigma4 domains of RNA polymerase sigma factors"/>
    <property type="match status" value="1"/>
</dbReference>
<evidence type="ECO:0000256" key="3">
    <source>
        <dbReference type="SAM" id="MobiDB-lite"/>
    </source>
</evidence>
<proteinExistence type="predicted"/>
<dbReference type="PANTHER" id="PTHR34236">
    <property type="entry name" value="DIMETHYL SULFOXIDE REDUCTASE TRANSCRIPTIONAL ACTIVATOR"/>
    <property type="match status" value="1"/>
</dbReference>
<dbReference type="PROSITE" id="PS50943">
    <property type="entry name" value="HTH_CROC1"/>
    <property type="match status" value="1"/>
</dbReference>
<dbReference type="InterPro" id="IPR036388">
    <property type="entry name" value="WH-like_DNA-bd_sf"/>
</dbReference>
<feature type="compositionally biased region" description="Polar residues" evidence="3">
    <location>
        <begin position="1"/>
        <end position="13"/>
    </location>
</feature>
<evidence type="ECO:0000256" key="1">
    <source>
        <dbReference type="ARBA" id="ARBA00023015"/>
    </source>
</evidence>
<keyword evidence="2" id="KW-0804">Transcription</keyword>
<keyword evidence="1" id="KW-0805">Transcription regulation</keyword>
<dbReference type="InterPro" id="IPR013324">
    <property type="entry name" value="RNA_pol_sigma_r3/r4-like"/>
</dbReference>
<dbReference type="InterPro" id="IPR031803">
    <property type="entry name" value="BAT_GAF/HTH-assoc"/>
</dbReference>
<evidence type="ECO:0000313" key="5">
    <source>
        <dbReference type="EMBL" id="MBV0901715.1"/>
    </source>
</evidence>
<evidence type="ECO:0000259" key="4">
    <source>
        <dbReference type="PROSITE" id="PS50943"/>
    </source>
</evidence>
<dbReference type="RefSeq" id="WP_162412911.1">
    <property type="nucleotide sequence ID" value="NZ_JAHQXE010000002.1"/>
</dbReference>
<protein>
    <submittedName>
        <fullName evidence="5">Helix-turn-helix domain-containing protein</fullName>
    </submittedName>
</protein>
<dbReference type="InterPro" id="IPR007050">
    <property type="entry name" value="HTH_bacterioopsin"/>
</dbReference>
<accession>A0AA41FZN4</accession>
<comment type="caution">
    <text evidence="5">The sequence shown here is derived from an EMBL/GenBank/DDBJ whole genome shotgun (WGS) entry which is preliminary data.</text>
</comment>
<name>A0AA41FZN4_9EURY</name>
<dbReference type="Pfam" id="PF15915">
    <property type="entry name" value="BAT"/>
    <property type="match status" value="1"/>
</dbReference>
<dbReference type="EMBL" id="JAHQXE010000002">
    <property type="protein sequence ID" value="MBV0901715.1"/>
    <property type="molecule type" value="Genomic_DNA"/>
</dbReference>
<dbReference type="Proteomes" id="UP001166304">
    <property type="component" value="Unassembled WGS sequence"/>
</dbReference>